<feature type="domain" description="ABC transporter" evidence="15">
    <location>
        <begin position="1039"/>
        <end position="1277"/>
    </location>
</feature>
<dbReference type="InterPro" id="IPR003439">
    <property type="entry name" value="ABC_transporter-like_ATP-bd"/>
</dbReference>
<keyword evidence="10 14" id="KW-1133">Transmembrane helix</keyword>
<dbReference type="GO" id="GO:0017085">
    <property type="term" value="P:response to insecticide"/>
    <property type="evidence" value="ECO:0007669"/>
    <property type="project" value="UniProtKB-ARBA"/>
</dbReference>
<organism evidence="17 18">
    <name type="scientific">Ignelater luminosus</name>
    <name type="common">Cucubano</name>
    <name type="synonym">Pyrophorus luminosus</name>
    <dbReference type="NCBI Taxonomy" id="2038154"/>
    <lineage>
        <taxon>Eukaryota</taxon>
        <taxon>Metazoa</taxon>
        <taxon>Ecdysozoa</taxon>
        <taxon>Arthropoda</taxon>
        <taxon>Hexapoda</taxon>
        <taxon>Insecta</taxon>
        <taxon>Pterygota</taxon>
        <taxon>Neoptera</taxon>
        <taxon>Endopterygota</taxon>
        <taxon>Coleoptera</taxon>
        <taxon>Polyphaga</taxon>
        <taxon>Elateriformia</taxon>
        <taxon>Elateroidea</taxon>
        <taxon>Elateridae</taxon>
        <taxon>Agrypninae</taxon>
        <taxon>Pyrophorini</taxon>
        <taxon>Ignelater</taxon>
    </lineage>
</organism>
<dbReference type="GO" id="GO:0005743">
    <property type="term" value="C:mitochondrial inner membrane"/>
    <property type="evidence" value="ECO:0007669"/>
    <property type="project" value="TreeGrafter"/>
</dbReference>
<evidence type="ECO:0000256" key="10">
    <source>
        <dbReference type="ARBA" id="ARBA00022989"/>
    </source>
</evidence>
<feature type="transmembrane region" description="Helical" evidence="14">
    <location>
        <begin position="327"/>
        <end position="348"/>
    </location>
</feature>
<dbReference type="InterPro" id="IPR039421">
    <property type="entry name" value="Type_1_exporter"/>
</dbReference>
<dbReference type="FunFam" id="3.40.50.300:FF:000479">
    <property type="entry name" value="Multidrug resistance protein 1A"/>
    <property type="match status" value="1"/>
</dbReference>
<dbReference type="InterPro" id="IPR003593">
    <property type="entry name" value="AAA+_ATPase"/>
</dbReference>
<evidence type="ECO:0000256" key="14">
    <source>
        <dbReference type="SAM" id="Phobius"/>
    </source>
</evidence>
<dbReference type="FunFam" id="3.40.50.300:FF:000205">
    <property type="entry name" value="ABC transporter B family member 4"/>
    <property type="match status" value="1"/>
</dbReference>
<evidence type="ECO:0000256" key="2">
    <source>
        <dbReference type="ARBA" id="ARBA00007577"/>
    </source>
</evidence>
<comment type="similarity">
    <text evidence="2">Belongs to the ABC transporter superfamily. ABCB family. Multidrug resistance exporter (TC 3.A.1.201) subfamily.</text>
</comment>
<evidence type="ECO:0000313" key="17">
    <source>
        <dbReference type="EMBL" id="KAF2883640.1"/>
    </source>
</evidence>
<evidence type="ECO:0000256" key="13">
    <source>
        <dbReference type="ARBA" id="ARBA00034018"/>
    </source>
</evidence>
<dbReference type="GO" id="GO:0005524">
    <property type="term" value="F:ATP binding"/>
    <property type="evidence" value="ECO:0007669"/>
    <property type="project" value="UniProtKB-KW"/>
</dbReference>
<dbReference type="InterPro" id="IPR017871">
    <property type="entry name" value="ABC_transporter-like_CS"/>
</dbReference>
<evidence type="ECO:0000256" key="8">
    <source>
        <dbReference type="ARBA" id="ARBA00022840"/>
    </source>
</evidence>
<dbReference type="InterPro" id="IPR011527">
    <property type="entry name" value="ABC1_TM_dom"/>
</dbReference>
<dbReference type="Gene3D" id="3.40.50.300">
    <property type="entry name" value="P-loop containing nucleotide triphosphate hydrolases"/>
    <property type="match status" value="2"/>
</dbReference>
<keyword evidence="18" id="KW-1185">Reference proteome</keyword>
<dbReference type="Pfam" id="PF00005">
    <property type="entry name" value="ABC_tran"/>
    <property type="match status" value="2"/>
</dbReference>
<evidence type="ECO:0000256" key="9">
    <source>
        <dbReference type="ARBA" id="ARBA00022967"/>
    </source>
</evidence>
<evidence type="ECO:0000256" key="1">
    <source>
        <dbReference type="ARBA" id="ARBA00004141"/>
    </source>
</evidence>
<dbReference type="CDD" id="cd18578">
    <property type="entry name" value="ABC_6TM_Pgp_ABCB1_D2_like"/>
    <property type="match status" value="1"/>
</dbReference>
<proteinExistence type="inferred from homology"/>
<name>A0A8K0C9Y5_IGNLU</name>
<feature type="domain" description="ABC transporter" evidence="15">
    <location>
        <begin position="395"/>
        <end position="631"/>
    </location>
</feature>
<accession>A0A8K0C9Y5</accession>
<feature type="transmembrane region" description="Helical" evidence="14">
    <location>
        <begin position="49"/>
        <end position="72"/>
    </location>
</feature>
<feature type="domain" description="ABC transmembrane type-1" evidence="16">
    <location>
        <begin position="718"/>
        <end position="1005"/>
    </location>
</feature>
<comment type="caution">
    <text evidence="17">The sequence shown here is derived from an EMBL/GenBank/DDBJ whole genome shotgun (WGS) entry which is preliminary data.</text>
</comment>
<dbReference type="InterPro" id="IPR027417">
    <property type="entry name" value="P-loop_NTPase"/>
</dbReference>
<feature type="transmembrane region" description="Helical" evidence="14">
    <location>
        <begin position="185"/>
        <end position="203"/>
    </location>
</feature>
<dbReference type="OrthoDB" id="6500128at2759"/>
<evidence type="ECO:0000256" key="6">
    <source>
        <dbReference type="ARBA" id="ARBA00022737"/>
    </source>
</evidence>
<dbReference type="EC" id="7.6.2.2" evidence="3"/>
<feature type="transmembrane region" description="Helical" evidence="14">
    <location>
        <begin position="760"/>
        <end position="785"/>
    </location>
</feature>
<dbReference type="Proteomes" id="UP000801492">
    <property type="component" value="Unassembled WGS sequence"/>
</dbReference>
<dbReference type="CDD" id="cd18577">
    <property type="entry name" value="ABC_6TM_Pgp_ABCB1_D1_like"/>
    <property type="match status" value="1"/>
</dbReference>
<evidence type="ECO:0000256" key="3">
    <source>
        <dbReference type="ARBA" id="ARBA00012191"/>
    </source>
</evidence>
<keyword evidence="6" id="KW-0677">Repeat</keyword>
<feature type="transmembrane region" description="Helical" evidence="14">
    <location>
        <begin position="838"/>
        <end position="856"/>
    </location>
</feature>
<feature type="transmembrane region" description="Helical" evidence="14">
    <location>
        <begin position="862"/>
        <end position="879"/>
    </location>
</feature>
<dbReference type="EMBL" id="VTPC01090314">
    <property type="protein sequence ID" value="KAF2883640.1"/>
    <property type="molecule type" value="Genomic_DNA"/>
</dbReference>
<dbReference type="GO" id="GO:0008559">
    <property type="term" value="F:ABC-type xenobiotic transporter activity"/>
    <property type="evidence" value="ECO:0007669"/>
    <property type="project" value="UniProtKB-EC"/>
</dbReference>
<keyword evidence="4" id="KW-0813">Transport</keyword>
<evidence type="ECO:0000256" key="7">
    <source>
        <dbReference type="ARBA" id="ARBA00022741"/>
    </source>
</evidence>
<dbReference type="CDD" id="cd03249">
    <property type="entry name" value="ABC_MTABC3_MDL1_MDL2"/>
    <property type="match status" value="2"/>
</dbReference>
<gene>
    <name evidence="17" type="ORF">ILUMI_22512</name>
</gene>
<dbReference type="GO" id="GO:0090374">
    <property type="term" value="P:oligopeptide export from mitochondrion"/>
    <property type="evidence" value="ECO:0007669"/>
    <property type="project" value="TreeGrafter"/>
</dbReference>
<evidence type="ECO:0000259" key="15">
    <source>
        <dbReference type="PROSITE" id="PS50893"/>
    </source>
</evidence>
<evidence type="ECO:0000256" key="5">
    <source>
        <dbReference type="ARBA" id="ARBA00022692"/>
    </source>
</evidence>
<dbReference type="SUPFAM" id="SSF52540">
    <property type="entry name" value="P-loop containing nucleoside triphosphate hydrolases"/>
    <property type="match status" value="2"/>
</dbReference>
<evidence type="ECO:0000256" key="11">
    <source>
        <dbReference type="ARBA" id="ARBA00023136"/>
    </source>
</evidence>
<dbReference type="PROSITE" id="PS50893">
    <property type="entry name" value="ABC_TRANSPORTER_2"/>
    <property type="match status" value="2"/>
</dbReference>
<dbReference type="Pfam" id="PF00664">
    <property type="entry name" value="ABC_membrane"/>
    <property type="match status" value="2"/>
</dbReference>
<feature type="transmembrane region" description="Helical" evidence="14">
    <location>
        <begin position="288"/>
        <end position="307"/>
    </location>
</feature>
<feature type="transmembrane region" description="Helical" evidence="14">
    <location>
        <begin position="108"/>
        <end position="133"/>
    </location>
</feature>
<evidence type="ECO:0000313" key="18">
    <source>
        <dbReference type="Proteomes" id="UP000801492"/>
    </source>
</evidence>
<comment type="catalytic activity">
    <reaction evidence="13">
        <text>ATP + H2O + xenobioticSide 1 = ADP + phosphate + xenobioticSide 2.</text>
        <dbReference type="EC" id="7.6.2.2"/>
    </reaction>
</comment>
<evidence type="ECO:0000256" key="4">
    <source>
        <dbReference type="ARBA" id="ARBA00022448"/>
    </source>
</evidence>
<dbReference type="SUPFAM" id="SSF90123">
    <property type="entry name" value="ABC transporter transmembrane region"/>
    <property type="match status" value="2"/>
</dbReference>
<reference evidence="17" key="1">
    <citation type="submission" date="2019-08" db="EMBL/GenBank/DDBJ databases">
        <title>The genome of the North American firefly Photinus pyralis.</title>
        <authorList>
            <consortium name="Photinus pyralis genome working group"/>
            <person name="Fallon T.R."/>
            <person name="Sander Lower S.E."/>
            <person name="Weng J.-K."/>
        </authorList>
    </citation>
    <scope>NUCLEOTIDE SEQUENCE</scope>
    <source>
        <strain evidence="17">TRF0915ILg1</strain>
        <tissue evidence="17">Whole body</tissue>
    </source>
</reference>
<comment type="subcellular location">
    <subcellularLocation>
        <location evidence="1">Membrane</location>
        <topology evidence="1">Multi-pass membrane protein</topology>
    </subcellularLocation>
</comment>
<dbReference type="PANTHER" id="PTHR43394:SF27">
    <property type="entry name" value="ATP-DEPENDENT TRANSLOCASE ABCB1-LIKE"/>
    <property type="match status" value="1"/>
</dbReference>
<keyword evidence="7" id="KW-0547">Nucleotide-binding</keyword>
<evidence type="ECO:0000259" key="16">
    <source>
        <dbReference type="PROSITE" id="PS50929"/>
    </source>
</evidence>
<dbReference type="GO" id="GO:0016887">
    <property type="term" value="F:ATP hydrolysis activity"/>
    <property type="evidence" value="ECO:0007669"/>
    <property type="project" value="InterPro"/>
</dbReference>
<feature type="domain" description="ABC transmembrane type-1" evidence="16">
    <location>
        <begin position="56"/>
        <end position="358"/>
    </location>
</feature>
<keyword evidence="12" id="KW-0325">Glycoprotein</keyword>
<dbReference type="Gene3D" id="1.20.1560.10">
    <property type="entry name" value="ABC transporter type 1, transmembrane domain"/>
    <property type="match status" value="1"/>
</dbReference>
<keyword evidence="5 14" id="KW-0812">Transmembrane</keyword>
<keyword evidence="8" id="KW-0067">ATP-binding</keyword>
<dbReference type="FunFam" id="1.20.1560.10:FF:000009">
    <property type="entry name" value="ABC transporter B family member 1"/>
    <property type="match status" value="1"/>
</dbReference>
<dbReference type="PROSITE" id="PS00211">
    <property type="entry name" value="ABC_TRANSPORTER_1"/>
    <property type="match status" value="2"/>
</dbReference>
<dbReference type="SMART" id="SM00382">
    <property type="entry name" value="AAA"/>
    <property type="match status" value="2"/>
</dbReference>
<evidence type="ECO:0000256" key="12">
    <source>
        <dbReference type="ARBA" id="ARBA00023180"/>
    </source>
</evidence>
<dbReference type="GO" id="GO:0097254">
    <property type="term" value="P:renal tubular secretion"/>
    <property type="evidence" value="ECO:0007669"/>
    <property type="project" value="UniProtKB-ARBA"/>
</dbReference>
<dbReference type="GO" id="GO:0015421">
    <property type="term" value="F:ABC-type oligopeptide transporter activity"/>
    <property type="evidence" value="ECO:0007669"/>
    <property type="project" value="TreeGrafter"/>
</dbReference>
<sequence length="1282" mass="141191">MCVTAFRTSAAAEFALARVIIEQDENSKVEYPAVSFLQLYKYATLLDKFNIFIATIFCTITAICNTVLSLTFGEITGEIVDYVFVKDHSNNQTAIDESSDRLMSALNWFVITTCVLGVATLIFTYFATLLFNYSALRQTYKIRELFLAKVLNQDIPWYDVNQTGDFASRVADDLKKIEEGIGEKVSTFLFYEMTFVSSILQGLIVGWKLALICMVSFPVATVSMGFVAWISSRLAKQEMDAYGEAGAIADETLSAIRTVVAFGGQEKEQERYDNLLLNARNNNIKRSFFNGISNALMWFFTYASYSLSFWYGVKLILEDRLKPEDQVVYTPGNMITIFFSILTGMWYFGMASPFVETFGIAKGAASKIFAIIASEPTINASKGNGLRPDKIAGNIVFKDVHFHYPSRTDVKILRGLHLTIKSGETIALVGSSGCGKSTCIQLIQRYYDALFGDVYIDGNNIKDLDLTWLRNNIGVVGQEPALFEATIAENIKFGNPSATLEDVIKAAKKANAHTFISGLPFGYDTMVGERGAQLSGGQKQRIAIARALVREPAILLLDEATSALDTNSEAVVQAALDAASNECTTVIVAHRLSTVRKADRIVVISEGKLLEEGSHNELMKKKGAYFQLVTAQVSEEDESDNELEEDDEVIPMDNIPAQPRLSYSRQKSVDLTINNGKSASFIPPNPYEIMDDMEQAQSSTTSLWAVMKFNSPEWWIIVIGCISAVITGAGIPVYSVVFGDVVAVLTNEDPVFVQNETNKFSIYFLVIGIATGIATVFQIYMFGIAGEKLTMRLRSHMFKAMLSQEMAWYDNKDNGVGSLCARLSGEAASVQGATGQRLGTILNALSTIGIAVGISLYFEWRVSLVALCFAPLIVFSVYMEQKIVAKESAGNHRSLQRSTKIAVEGISNIRTVASLGCEKTFLDLYMTELIPYQNAAKRNTHFRGIVYGVSRSLMFFAYAAALYYGAIRIKEHDAPHKPIFIVAEGLIMSSWSLANALAFTPNFQKGLISANRILELLARVPKVQSGSDDVNETWDNGNIQYEKVYFSYPNRPTVGVLKGLNLSILQGKMVALVGPSGCGKSTIIQLLERFYDPTYGKVTIDNKDTKDMNLEALRSHLGIVSQEPNLFSKTIADNIAYGDNNRTVSRDEIIKAAKNANIHNFITSLPLGYDTKLGEKGTQLSGGQKQRVAIARALVRNPKILLLDEATSALDAESEKVVQEALDNAKVGRTCISIAHRLTTIQDADVICVINHGRVAEMGTHSELLALKGIYHNLHSLQSGAR</sequence>
<dbReference type="FunFam" id="1.20.1560.10:FF:000018">
    <property type="entry name" value="ATP-binding cassette subfamily B member 11"/>
    <property type="match status" value="1"/>
</dbReference>
<protein>
    <recommendedName>
        <fullName evidence="3">ABC-type xenobiotic transporter</fullName>
        <ecNumber evidence="3">7.6.2.2</ecNumber>
    </recommendedName>
</protein>
<feature type="transmembrane region" description="Helical" evidence="14">
    <location>
        <begin position="714"/>
        <end position="737"/>
    </location>
</feature>
<keyword evidence="11 14" id="KW-0472">Membrane</keyword>
<dbReference type="PROSITE" id="PS50929">
    <property type="entry name" value="ABC_TM1F"/>
    <property type="match status" value="2"/>
</dbReference>
<keyword evidence="9" id="KW-1278">Translocase</keyword>
<dbReference type="PANTHER" id="PTHR43394">
    <property type="entry name" value="ATP-DEPENDENT PERMEASE MDL1, MITOCHONDRIAL"/>
    <property type="match status" value="1"/>
</dbReference>
<feature type="transmembrane region" description="Helical" evidence="14">
    <location>
        <begin position="209"/>
        <end position="230"/>
    </location>
</feature>
<dbReference type="InterPro" id="IPR036640">
    <property type="entry name" value="ABC1_TM_sf"/>
</dbReference>
<feature type="transmembrane region" description="Helical" evidence="14">
    <location>
        <begin position="945"/>
        <end position="967"/>
    </location>
</feature>